<protein>
    <submittedName>
        <fullName evidence="1">Restriction endonuclease XhoI</fullName>
    </submittedName>
</protein>
<sequence>MSDLLPKTLEEDIKESIKVFWQTRSNGKTSSQEGSRGAVIGGKNLDGFTQIIKNVAVHCGLPESSVVITGRKTLTIPGYFRPTKSWDAIVFHEGHLLAVFELKSQVGSFGNNFNNRSEESIGSASDFWTAHREKAFNVKNLASKKLLKEKKDSDITIQPFLGYLMLLEESDGSTTSVRVDEEYYKVFPEFEDASYATRYSILMQRLITEKLYNSACLILSKEDDGIKDGYYKVVNKSISPKSLFSSFAGHLLSAIEMIEK</sequence>
<dbReference type="RefSeq" id="WP_142453232.1">
    <property type="nucleotide sequence ID" value="NZ_FXTP01000002.1"/>
</dbReference>
<keyword evidence="1" id="KW-0255">Endonuclease</keyword>
<dbReference type="GO" id="GO:0009307">
    <property type="term" value="P:DNA restriction-modification system"/>
    <property type="evidence" value="ECO:0007669"/>
    <property type="project" value="InterPro"/>
</dbReference>
<evidence type="ECO:0000313" key="2">
    <source>
        <dbReference type="Proteomes" id="UP000317557"/>
    </source>
</evidence>
<accession>A0A521BED8</accession>
<reference evidence="1 2" key="1">
    <citation type="submission" date="2017-05" db="EMBL/GenBank/DDBJ databases">
        <authorList>
            <person name="Varghese N."/>
            <person name="Submissions S."/>
        </authorList>
    </citation>
    <scope>NUCLEOTIDE SEQUENCE [LARGE SCALE GENOMIC DNA]</scope>
    <source>
        <strain evidence="1 2">DSM 21985</strain>
    </source>
</reference>
<keyword evidence="2" id="KW-1185">Reference proteome</keyword>
<name>A0A521BED8_9BACT</name>
<dbReference type="EMBL" id="FXTP01000002">
    <property type="protein sequence ID" value="SMO45423.1"/>
    <property type="molecule type" value="Genomic_DNA"/>
</dbReference>
<dbReference type="AlphaFoldDB" id="A0A521BED8"/>
<dbReference type="Proteomes" id="UP000317557">
    <property type="component" value="Unassembled WGS sequence"/>
</dbReference>
<keyword evidence="1" id="KW-0540">Nuclease</keyword>
<proteinExistence type="predicted"/>
<gene>
    <name evidence="1" type="ORF">SAMN06265219_102224</name>
</gene>
<dbReference type="GO" id="GO:0009036">
    <property type="term" value="F:type II site-specific deoxyribonuclease activity"/>
    <property type="evidence" value="ECO:0007669"/>
    <property type="project" value="InterPro"/>
</dbReference>
<dbReference type="InterPro" id="IPR007636">
    <property type="entry name" value="Restrct_endonuc_II_XhoI"/>
</dbReference>
<evidence type="ECO:0000313" key="1">
    <source>
        <dbReference type="EMBL" id="SMO45423.1"/>
    </source>
</evidence>
<dbReference type="GO" id="GO:0003677">
    <property type="term" value="F:DNA binding"/>
    <property type="evidence" value="ECO:0007669"/>
    <property type="project" value="InterPro"/>
</dbReference>
<keyword evidence="1" id="KW-0378">Hydrolase</keyword>
<organism evidence="1 2">
    <name type="scientific">Gracilimonas mengyeensis</name>
    <dbReference type="NCBI Taxonomy" id="1302730"/>
    <lineage>
        <taxon>Bacteria</taxon>
        <taxon>Pseudomonadati</taxon>
        <taxon>Balneolota</taxon>
        <taxon>Balneolia</taxon>
        <taxon>Balneolales</taxon>
        <taxon>Balneolaceae</taxon>
        <taxon>Gracilimonas</taxon>
    </lineage>
</organism>
<dbReference type="OrthoDB" id="3638769at2"/>
<dbReference type="Pfam" id="PF04555">
    <property type="entry name" value="XhoI"/>
    <property type="match status" value="1"/>
</dbReference>